<protein>
    <submittedName>
        <fullName evidence="1">Uncharacterized protein</fullName>
    </submittedName>
</protein>
<gene>
    <name evidence="1" type="ORF">K4L44_04780</name>
</gene>
<sequence length="259" mass="30271">MNKTISTLSILLSLTVSIHAQPISKENKKQIEHLKKVALEINEFSFYLGTQGVHQIKERGEEKSKKVVQLNQDDLATKIAYNYRGYKTTKTYSYHFPNNHTLEVHETYNAPKESQAFLHKIYFNHRQELIGFEILQNDKVILQGKEFRYKNNRLVSYKRGGGKIGFDTVLLTYNKDNQTIKKTKNIRINERDVTSITLFKYNHLGFLTDLIFTNDFVTPGEQKTEKHLKYSDFDVHGDWQKAEWIHNNSASLSAKRKLK</sequence>
<dbReference type="EMBL" id="CP081303">
    <property type="protein sequence ID" value="QZE15150.1"/>
    <property type="molecule type" value="Genomic_DNA"/>
</dbReference>
<dbReference type="Proteomes" id="UP000826212">
    <property type="component" value="Chromosome"/>
</dbReference>
<accession>A0AC61NKI6</accession>
<organism evidence="1 2">
    <name type="scientific">Halosquirtibacter laminarini</name>
    <dbReference type="NCBI Taxonomy" id="3374600"/>
    <lineage>
        <taxon>Bacteria</taxon>
        <taxon>Pseudomonadati</taxon>
        <taxon>Bacteroidota</taxon>
        <taxon>Bacteroidia</taxon>
        <taxon>Marinilabiliales</taxon>
        <taxon>Prolixibacteraceae</taxon>
        <taxon>Halosquirtibacter</taxon>
    </lineage>
</organism>
<evidence type="ECO:0000313" key="2">
    <source>
        <dbReference type="Proteomes" id="UP000826212"/>
    </source>
</evidence>
<keyword evidence="2" id="KW-1185">Reference proteome</keyword>
<proteinExistence type="predicted"/>
<reference evidence="1" key="1">
    <citation type="submission" date="2021-08" db="EMBL/GenBank/DDBJ databases">
        <title>Novel anaerobic bacterium isolated from sea squirt in East Sea, Republic of Korea.</title>
        <authorList>
            <person name="Nguyen T.H."/>
            <person name="Li Z."/>
            <person name="Lee Y.-J."/>
            <person name="Ko J."/>
            <person name="Kim S.-G."/>
        </authorList>
    </citation>
    <scope>NUCLEOTIDE SEQUENCE</scope>
    <source>
        <strain evidence="1">KCTC 25031</strain>
    </source>
</reference>
<name>A0AC61NKI6_9BACT</name>
<evidence type="ECO:0000313" key="1">
    <source>
        <dbReference type="EMBL" id="QZE15150.1"/>
    </source>
</evidence>